<organism evidence="2 3">
    <name type="scientific">Glutamicibacter arilaitensis</name>
    <dbReference type="NCBI Taxonomy" id="256701"/>
    <lineage>
        <taxon>Bacteria</taxon>
        <taxon>Bacillati</taxon>
        <taxon>Actinomycetota</taxon>
        <taxon>Actinomycetes</taxon>
        <taxon>Micrococcales</taxon>
        <taxon>Micrococcaceae</taxon>
        <taxon>Glutamicibacter</taxon>
    </lineage>
</organism>
<keyword evidence="1" id="KW-1133">Transmembrane helix</keyword>
<gene>
    <name evidence="2" type="ORF">CIK84_01185</name>
</gene>
<keyword evidence="1" id="KW-0812">Transmembrane</keyword>
<protein>
    <submittedName>
        <fullName evidence="2">DUF3093 domain-containing protein</fullName>
    </submittedName>
</protein>
<evidence type="ECO:0000313" key="3">
    <source>
        <dbReference type="Proteomes" id="UP000235739"/>
    </source>
</evidence>
<feature type="transmembrane region" description="Helical" evidence="1">
    <location>
        <begin position="123"/>
        <end position="144"/>
    </location>
</feature>
<dbReference type="RefSeq" id="WP_013349761.1">
    <property type="nucleotide sequence ID" value="NZ_JABUYH010000002.1"/>
</dbReference>
<proteinExistence type="predicted"/>
<sequence length="343" mass="37108">MATPNTEIKNKTLVILLVILPAAIVAICYALLSGKLPEMTATHWGSTSTYPDGFTRTAVFVPVCIGLSILGAAVGLVSLRLRNNLGLLVGLLFAGGVLSWTTAGVFVGSAVPTALAESAETAVIGGMMIVMIVCSLMGLVPLWISGIYQQYAKDFNAQRQARIDQAQGISRQPVVQEEAMVQQEFKQSMAAPWWMWLLCLVVPGVLVVAVLLPMVTGESQDTGIASQIFTGVLCLLICVLMLSLVWIRVSIKKDRFRVSSAVLGFPMRTIDVADIESVTSEKIVPMMWGGWGWRIIPGGSAIVMKEHEGLVFELKNRKRFAVTIPESQQAAQLLNARLARTAH</sequence>
<feature type="transmembrane region" description="Helical" evidence="1">
    <location>
        <begin position="59"/>
        <end position="79"/>
    </location>
</feature>
<dbReference type="Proteomes" id="UP000235739">
    <property type="component" value="Unassembled WGS sequence"/>
</dbReference>
<dbReference type="Pfam" id="PF11292">
    <property type="entry name" value="DUF3093"/>
    <property type="match status" value="1"/>
</dbReference>
<reference evidence="2 3" key="1">
    <citation type="journal article" date="2017" name="Elife">
        <title>Extensive horizontal gene transfer in cheese-associated bacteria.</title>
        <authorList>
            <person name="Bonham K.S."/>
            <person name="Wolfe B.E."/>
            <person name="Dutton R.J."/>
        </authorList>
    </citation>
    <scope>NUCLEOTIDE SEQUENCE [LARGE SCALE GENOMIC DNA]</scope>
    <source>
        <strain evidence="2 3">JB182</strain>
    </source>
</reference>
<feature type="transmembrane region" description="Helical" evidence="1">
    <location>
        <begin position="193"/>
        <end position="212"/>
    </location>
</feature>
<dbReference type="AlphaFoldDB" id="A0A2N7S282"/>
<feature type="transmembrane region" description="Helical" evidence="1">
    <location>
        <begin position="86"/>
        <end position="111"/>
    </location>
</feature>
<feature type="transmembrane region" description="Helical" evidence="1">
    <location>
        <begin position="12"/>
        <end position="32"/>
    </location>
</feature>
<dbReference type="GeneID" id="303186016"/>
<keyword evidence="1" id="KW-0472">Membrane</keyword>
<dbReference type="EMBL" id="PNQX01000001">
    <property type="protein sequence ID" value="PMQ20266.1"/>
    <property type="molecule type" value="Genomic_DNA"/>
</dbReference>
<name>A0A2N7S282_9MICC</name>
<accession>A0A2N7S282</accession>
<dbReference type="InterPro" id="IPR021443">
    <property type="entry name" value="DUF3093"/>
</dbReference>
<evidence type="ECO:0000256" key="1">
    <source>
        <dbReference type="SAM" id="Phobius"/>
    </source>
</evidence>
<comment type="caution">
    <text evidence="2">The sequence shown here is derived from an EMBL/GenBank/DDBJ whole genome shotgun (WGS) entry which is preliminary data.</text>
</comment>
<evidence type="ECO:0000313" key="2">
    <source>
        <dbReference type="EMBL" id="PMQ20266.1"/>
    </source>
</evidence>
<feature type="transmembrane region" description="Helical" evidence="1">
    <location>
        <begin position="224"/>
        <end position="247"/>
    </location>
</feature>